<sequence length="122" mass="13982">MSHNHWGNTDVEGKILSKNLGIKIHCIEKFSIEGKLVYVHTLIDGDKVIQVKPDYNDPSTIHIINNEGNHFNPVLRQHPKNGQTLMVKTRSKTRTIVETEKENQMKQNEIGQVDLDDAEKQK</sequence>
<accession>A0A0L0UNN8</accession>
<feature type="non-terminal residue" evidence="2">
    <location>
        <position position="122"/>
    </location>
</feature>
<dbReference type="EMBL" id="AJIL01001447">
    <property type="protein sequence ID" value="KNE88575.1"/>
    <property type="molecule type" value="Genomic_DNA"/>
</dbReference>
<comment type="caution">
    <text evidence="2">The sequence shown here is derived from an EMBL/GenBank/DDBJ whole genome shotgun (WGS) entry which is preliminary data.</text>
</comment>
<name>A0A0L0UNN8_9BASI</name>
<organism evidence="2 3">
    <name type="scientific">Puccinia striiformis f. sp. tritici PST-78</name>
    <dbReference type="NCBI Taxonomy" id="1165861"/>
    <lineage>
        <taxon>Eukaryota</taxon>
        <taxon>Fungi</taxon>
        <taxon>Dikarya</taxon>
        <taxon>Basidiomycota</taxon>
        <taxon>Pucciniomycotina</taxon>
        <taxon>Pucciniomycetes</taxon>
        <taxon>Pucciniales</taxon>
        <taxon>Pucciniaceae</taxon>
        <taxon>Puccinia</taxon>
    </lineage>
</organism>
<feature type="region of interest" description="Disordered" evidence="1">
    <location>
        <begin position="100"/>
        <end position="122"/>
    </location>
</feature>
<evidence type="ECO:0000313" key="2">
    <source>
        <dbReference type="EMBL" id="KNE88575.1"/>
    </source>
</evidence>
<dbReference type="AlphaFoldDB" id="A0A0L0UNN8"/>
<dbReference type="Proteomes" id="UP000054564">
    <property type="component" value="Unassembled WGS sequence"/>
</dbReference>
<reference evidence="3" key="1">
    <citation type="submission" date="2014-03" db="EMBL/GenBank/DDBJ databases">
        <title>The Genome Sequence of Puccinia striiformis f. sp. tritici PST-78.</title>
        <authorList>
            <consortium name="The Broad Institute Genome Sequencing Platform"/>
            <person name="Cuomo C."/>
            <person name="Hulbert S."/>
            <person name="Chen X."/>
            <person name="Walker B."/>
            <person name="Young S.K."/>
            <person name="Zeng Q."/>
            <person name="Gargeya S."/>
            <person name="Fitzgerald M."/>
            <person name="Haas B."/>
            <person name="Abouelleil A."/>
            <person name="Alvarado L."/>
            <person name="Arachchi H.M."/>
            <person name="Berlin A.M."/>
            <person name="Chapman S.B."/>
            <person name="Goldberg J."/>
            <person name="Griggs A."/>
            <person name="Gujja S."/>
            <person name="Hansen M."/>
            <person name="Howarth C."/>
            <person name="Imamovic A."/>
            <person name="Larimer J."/>
            <person name="McCowan C."/>
            <person name="Montmayeur A."/>
            <person name="Murphy C."/>
            <person name="Neiman D."/>
            <person name="Pearson M."/>
            <person name="Priest M."/>
            <person name="Roberts A."/>
            <person name="Saif S."/>
            <person name="Shea T."/>
            <person name="Sisk P."/>
            <person name="Sykes S."/>
            <person name="Wortman J."/>
            <person name="Nusbaum C."/>
            <person name="Birren B."/>
        </authorList>
    </citation>
    <scope>NUCLEOTIDE SEQUENCE [LARGE SCALE GENOMIC DNA]</scope>
    <source>
        <strain evidence="3">race PST-78</strain>
    </source>
</reference>
<protein>
    <recommendedName>
        <fullName evidence="4">OTU domain-containing protein</fullName>
    </recommendedName>
</protein>
<proteinExistence type="predicted"/>
<evidence type="ECO:0000313" key="3">
    <source>
        <dbReference type="Proteomes" id="UP000054564"/>
    </source>
</evidence>
<evidence type="ECO:0008006" key="4">
    <source>
        <dbReference type="Google" id="ProtNLM"/>
    </source>
</evidence>
<evidence type="ECO:0000256" key="1">
    <source>
        <dbReference type="SAM" id="MobiDB-lite"/>
    </source>
</evidence>
<gene>
    <name evidence="2" type="ORF">PSTG_18016</name>
</gene>
<keyword evidence="3" id="KW-1185">Reference proteome</keyword>